<feature type="domain" description="Sodium/calcium exchanger membrane region" evidence="6">
    <location>
        <begin position="5"/>
        <end position="147"/>
    </location>
</feature>
<dbReference type="AlphaFoldDB" id="A0A1F5CCQ7"/>
<keyword evidence="4 5" id="KW-0472">Membrane</keyword>
<dbReference type="Gene3D" id="1.20.1420.30">
    <property type="entry name" value="NCX, central ion-binding region"/>
    <property type="match status" value="1"/>
</dbReference>
<feature type="transmembrane region" description="Helical" evidence="5">
    <location>
        <begin position="105"/>
        <end position="123"/>
    </location>
</feature>
<feature type="transmembrane region" description="Helical" evidence="5">
    <location>
        <begin position="296"/>
        <end position="313"/>
    </location>
</feature>
<dbReference type="Proteomes" id="UP000177197">
    <property type="component" value="Unassembled WGS sequence"/>
</dbReference>
<evidence type="ECO:0000313" key="7">
    <source>
        <dbReference type="EMBL" id="OGD40619.1"/>
    </source>
</evidence>
<dbReference type="GO" id="GO:0005262">
    <property type="term" value="F:calcium channel activity"/>
    <property type="evidence" value="ECO:0007669"/>
    <property type="project" value="TreeGrafter"/>
</dbReference>
<dbReference type="InterPro" id="IPR004481">
    <property type="entry name" value="K/Na/Ca-exchanger"/>
</dbReference>
<sequence length="315" mass="34084">MAFTIFLFFIGFYILIKGANFLVDGASSIAKFFNISSFVIGLVIVGIGTSIPEFAITLVDHITGAGDIGLGTIIGSNTFNILFILGITAIFFTLPFKQEWVQRDLKWNMAAIAAAALFVFLFSKGEISRFEGSALIGLFLWWLFVVIKKTNHTVEDERPVKVVAFPLAFGLILAGIVGTILGGEWVVDGAMVMAQAFGVGESLIGLTIIGIGTSLPELAVTFTAAYRGRSGIAIGNIIGSNIFDFLMILGVASVIYPVSVSSGFTIDITMTILAAALLYGFMFIGKLYTLKRWQGFVFVFLYIIYILYLYATIAA</sequence>
<evidence type="ECO:0000256" key="1">
    <source>
        <dbReference type="ARBA" id="ARBA00004141"/>
    </source>
</evidence>
<evidence type="ECO:0000256" key="3">
    <source>
        <dbReference type="ARBA" id="ARBA00022989"/>
    </source>
</evidence>
<dbReference type="NCBIfam" id="TIGR00367">
    <property type="entry name" value="calcium/sodium antiporter"/>
    <property type="match status" value="1"/>
</dbReference>
<evidence type="ECO:0000259" key="6">
    <source>
        <dbReference type="Pfam" id="PF01699"/>
    </source>
</evidence>
<evidence type="ECO:0000256" key="4">
    <source>
        <dbReference type="ARBA" id="ARBA00023136"/>
    </source>
</evidence>
<dbReference type="EMBL" id="MEYV01000004">
    <property type="protein sequence ID" value="OGD40619.1"/>
    <property type="molecule type" value="Genomic_DNA"/>
</dbReference>
<dbReference type="PANTHER" id="PTHR10846">
    <property type="entry name" value="SODIUM/POTASSIUM/CALCIUM EXCHANGER"/>
    <property type="match status" value="1"/>
</dbReference>
<dbReference type="GO" id="GO:0008273">
    <property type="term" value="F:calcium, potassium:sodium antiporter activity"/>
    <property type="evidence" value="ECO:0007669"/>
    <property type="project" value="TreeGrafter"/>
</dbReference>
<name>A0A1F5CCQ7_9BACT</name>
<feature type="transmembrane region" description="Helical" evidence="5">
    <location>
        <begin position="68"/>
        <end position="93"/>
    </location>
</feature>
<comment type="subcellular location">
    <subcellularLocation>
        <location evidence="1">Membrane</location>
        <topology evidence="1">Multi-pass membrane protein</topology>
    </subcellularLocation>
</comment>
<feature type="domain" description="Sodium/calcium exchanger membrane region" evidence="6">
    <location>
        <begin position="168"/>
        <end position="310"/>
    </location>
</feature>
<reference evidence="7 8" key="1">
    <citation type="journal article" date="2016" name="Nat. Commun.">
        <title>Thousands of microbial genomes shed light on interconnected biogeochemical processes in an aquifer system.</title>
        <authorList>
            <person name="Anantharaman K."/>
            <person name="Brown C.T."/>
            <person name="Hug L.A."/>
            <person name="Sharon I."/>
            <person name="Castelle C.J."/>
            <person name="Probst A.J."/>
            <person name="Thomas B.C."/>
            <person name="Singh A."/>
            <person name="Wilkins M.J."/>
            <person name="Karaoz U."/>
            <person name="Brodie E.L."/>
            <person name="Williams K.H."/>
            <person name="Hubbard S.S."/>
            <person name="Banfield J.F."/>
        </authorList>
    </citation>
    <scope>NUCLEOTIDE SEQUENCE [LARGE SCALE GENOMIC DNA]</scope>
</reference>
<organism evidence="7 8">
    <name type="scientific">Candidatus Azambacteria bacterium RIFCSPLOWO2_02_FULL_44_14</name>
    <dbReference type="NCBI Taxonomy" id="1797306"/>
    <lineage>
        <taxon>Bacteria</taxon>
        <taxon>Candidatus Azamiibacteriota</taxon>
    </lineage>
</organism>
<protein>
    <recommendedName>
        <fullName evidence="6">Sodium/calcium exchanger membrane region domain-containing protein</fullName>
    </recommendedName>
</protein>
<dbReference type="InterPro" id="IPR044880">
    <property type="entry name" value="NCX_ion-bd_dom_sf"/>
</dbReference>
<accession>A0A1F5CCQ7</accession>
<feature type="transmembrane region" description="Helical" evidence="5">
    <location>
        <begin position="238"/>
        <end position="258"/>
    </location>
</feature>
<evidence type="ECO:0000313" key="8">
    <source>
        <dbReference type="Proteomes" id="UP000177197"/>
    </source>
</evidence>
<feature type="transmembrane region" description="Helical" evidence="5">
    <location>
        <begin position="129"/>
        <end position="147"/>
    </location>
</feature>
<dbReference type="InterPro" id="IPR004837">
    <property type="entry name" value="NaCa_Exmemb"/>
</dbReference>
<dbReference type="PANTHER" id="PTHR10846:SF8">
    <property type="entry name" value="INNER MEMBRANE PROTEIN YRBG"/>
    <property type="match status" value="1"/>
</dbReference>
<dbReference type="Pfam" id="PF01699">
    <property type="entry name" value="Na_Ca_ex"/>
    <property type="match status" value="2"/>
</dbReference>
<comment type="caution">
    <text evidence="7">The sequence shown here is derived from an EMBL/GenBank/DDBJ whole genome shotgun (WGS) entry which is preliminary data.</text>
</comment>
<dbReference type="Gene3D" id="6.10.280.80">
    <property type="entry name" value="NCX, peripheral helical region"/>
    <property type="match status" value="1"/>
</dbReference>
<keyword evidence="3 5" id="KW-1133">Transmembrane helix</keyword>
<dbReference type="GO" id="GO:0005886">
    <property type="term" value="C:plasma membrane"/>
    <property type="evidence" value="ECO:0007669"/>
    <property type="project" value="TreeGrafter"/>
</dbReference>
<evidence type="ECO:0000256" key="5">
    <source>
        <dbReference type="SAM" id="Phobius"/>
    </source>
</evidence>
<keyword evidence="2 5" id="KW-0812">Transmembrane</keyword>
<feature type="transmembrane region" description="Helical" evidence="5">
    <location>
        <begin position="35"/>
        <end position="56"/>
    </location>
</feature>
<dbReference type="GO" id="GO:0006874">
    <property type="term" value="P:intracellular calcium ion homeostasis"/>
    <property type="evidence" value="ECO:0007669"/>
    <property type="project" value="TreeGrafter"/>
</dbReference>
<feature type="transmembrane region" description="Helical" evidence="5">
    <location>
        <begin position="159"/>
        <end position="183"/>
    </location>
</feature>
<feature type="transmembrane region" description="Helical" evidence="5">
    <location>
        <begin position="264"/>
        <end position="284"/>
    </location>
</feature>
<proteinExistence type="predicted"/>
<evidence type="ECO:0000256" key="2">
    <source>
        <dbReference type="ARBA" id="ARBA00022692"/>
    </source>
</evidence>
<feature type="transmembrane region" description="Helical" evidence="5">
    <location>
        <begin position="6"/>
        <end position="23"/>
    </location>
</feature>
<gene>
    <name evidence="7" type="ORF">A3I30_01195</name>
</gene>